<organism evidence="6 7">
    <name type="scientific">Ktedonosporobacter rubrisoli</name>
    <dbReference type="NCBI Taxonomy" id="2509675"/>
    <lineage>
        <taxon>Bacteria</taxon>
        <taxon>Bacillati</taxon>
        <taxon>Chloroflexota</taxon>
        <taxon>Ktedonobacteria</taxon>
        <taxon>Ktedonobacterales</taxon>
        <taxon>Ktedonosporobacteraceae</taxon>
        <taxon>Ktedonosporobacter</taxon>
    </lineage>
</organism>
<keyword evidence="7" id="KW-1185">Reference proteome</keyword>
<accession>A0A4P6JRL2</accession>
<evidence type="ECO:0000256" key="4">
    <source>
        <dbReference type="ARBA" id="ARBA00023136"/>
    </source>
</evidence>
<evidence type="ECO:0000256" key="2">
    <source>
        <dbReference type="ARBA" id="ARBA00022692"/>
    </source>
</evidence>
<dbReference type="AlphaFoldDB" id="A0A4P6JRL2"/>
<dbReference type="GO" id="GO:0016020">
    <property type="term" value="C:membrane"/>
    <property type="evidence" value="ECO:0007669"/>
    <property type="project" value="UniProtKB-SubCell"/>
</dbReference>
<evidence type="ECO:0000313" key="7">
    <source>
        <dbReference type="Proteomes" id="UP000290365"/>
    </source>
</evidence>
<proteinExistence type="predicted"/>
<dbReference type="OrthoDB" id="329282at2"/>
<reference evidence="6 7" key="1">
    <citation type="submission" date="2019-01" db="EMBL/GenBank/DDBJ databases">
        <title>Ktedonosporobacter rubrisoli SCAWS-G2.</title>
        <authorList>
            <person name="Huang Y."/>
            <person name="Yan B."/>
        </authorList>
    </citation>
    <scope>NUCLEOTIDE SEQUENCE [LARGE SCALE GENOMIC DNA]</scope>
    <source>
        <strain evidence="6 7">SCAWS-G2</strain>
    </source>
</reference>
<feature type="transmembrane region" description="Helical" evidence="5">
    <location>
        <begin position="96"/>
        <end position="116"/>
    </location>
</feature>
<dbReference type="EMBL" id="CP035758">
    <property type="protein sequence ID" value="QBD77943.1"/>
    <property type="molecule type" value="Genomic_DNA"/>
</dbReference>
<dbReference type="Proteomes" id="UP000290365">
    <property type="component" value="Chromosome"/>
</dbReference>
<comment type="subcellular location">
    <subcellularLocation>
        <location evidence="1">Membrane</location>
        <topology evidence="1">Multi-pass membrane protein</topology>
    </subcellularLocation>
</comment>
<sequence length="173" mass="18739">MYRYGNFDGARDIINSSKVLFRTWRNIAMLVGEMEEETGISLARPYYLLKGKKMFKTLGHALLGSMFIVGGAGVLAEPDGRVAKVEAAGIPQPRQATILNATVMVLAGSALAMGIMPRLSAAMLAAALIPTTMVGHPFWKEEATANRATQRTHFMKNIAMLGGLLLVLTEKDD</sequence>
<evidence type="ECO:0000256" key="3">
    <source>
        <dbReference type="ARBA" id="ARBA00022989"/>
    </source>
</evidence>
<keyword evidence="4 5" id="KW-0472">Membrane</keyword>
<name>A0A4P6JRL2_KTERU</name>
<protein>
    <submittedName>
        <fullName evidence="6">DoxX family protein</fullName>
    </submittedName>
</protein>
<evidence type="ECO:0000313" key="6">
    <source>
        <dbReference type="EMBL" id="QBD77943.1"/>
    </source>
</evidence>
<keyword evidence="2 5" id="KW-0812">Transmembrane</keyword>
<gene>
    <name evidence="6" type="ORF">EPA93_18855</name>
</gene>
<dbReference type="Pfam" id="PF07681">
    <property type="entry name" value="DoxX"/>
    <property type="match status" value="1"/>
</dbReference>
<dbReference type="InterPro" id="IPR032808">
    <property type="entry name" value="DoxX"/>
</dbReference>
<feature type="transmembrane region" description="Helical" evidence="5">
    <location>
        <begin position="58"/>
        <end position="76"/>
    </location>
</feature>
<evidence type="ECO:0000256" key="5">
    <source>
        <dbReference type="SAM" id="Phobius"/>
    </source>
</evidence>
<dbReference type="KEGG" id="kbs:EPA93_18855"/>
<evidence type="ECO:0000256" key="1">
    <source>
        <dbReference type="ARBA" id="ARBA00004141"/>
    </source>
</evidence>
<keyword evidence="3 5" id="KW-1133">Transmembrane helix</keyword>